<keyword evidence="4" id="KW-0347">Helicase</keyword>
<keyword evidence="4" id="KW-0540">Nuclease</keyword>
<feature type="region of interest" description="Disordered" evidence="2">
    <location>
        <begin position="685"/>
        <end position="843"/>
    </location>
</feature>
<feature type="compositionally biased region" description="Basic and acidic residues" evidence="2">
    <location>
        <begin position="788"/>
        <end position="797"/>
    </location>
</feature>
<dbReference type="SMART" id="SM00487">
    <property type="entry name" value="DEXDc"/>
    <property type="match status" value="1"/>
</dbReference>
<evidence type="ECO:0000259" key="3">
    <source>
        <dbReference type="PROSITE" id="PS51192"/>
    </source>
</evidence>
<dbReference type="AlphaFoldDB" id="A0A443SD69"/>
<feature type="compositionally biased region" description="Basic and acidic residues" evidence="2">
    <location>
        <begin position="767"/>
        <end position="781"/>
    </location>
</feature>
<dbReference type="GO" id="GO:0006281">
    <property type="term" value="P:DNA repair"/>
    <property type="evidence" value="ECO:0007669"/>
    <property type="project" value="TreeGrafter"/>
</dbReference>
<dbReference type="PROSITE" id="PS51192">
    <property type="entry name" value="HELICASE_ATP_BIND_1"/>
    <property type="match status" value="1"/>
</dbReference>
<evidence type="ECO:0000256" key="1">
    <source>
        <dbReference type="ARBA" id="ARBA00022801"/>
    </source>
</evidence>
<keyword evidence="5" id="KW-1185">Reference proteome</keyword>
<dbReference type="GO" id="GO:0004386">
    <property type="term" value="F:helicase activity"/>
    <property type="evidence" value="ECO:0007669"/>
    <property type="project" value="UniProtKB-KW"/>
</dbReference>
<dbReference type="Gene3D" id="3.40.50.10810">
    <property type="entry name" value="Tandem AAA-ATPase domain"/>
    <property type="match status" value="1"/>
</dbReference>
<dbReference type="GO" id="GO:0004519">
    <property type="term" value="F:endonuclease activity"/>
    <property type="evidence" value="ECO:0007669"/>
    <property type="project" value="UniProtKB-KW"/>
</dbReference>
<feature type="compositionally biased region" description="Low complexity" evidence="2">
    <location>
        <begin position="737"/>
        <end position="753"/>
    </location>
</feature>
<dbReference type="Pfam" id="PF00176">
    <property type="entry name" value="SNF2-rel_dom"/>
    <property type="match status" value="1"/>
</dbReference>
<feature type="compositionally biased region" description="Basic residues" evidence="2">
    <location>
        <begin position="719"/>
        <end position="728"/>
    </location>
</feature>
<dbReference type="EMBL" id="NCKV01003681">
    <property type="protein sequence ID" value="RWS25467.1"/>
    <property type="molecule type" value="Genomic_DNA"/>
</dbReference>
<feature type="compositionally biased region" description="Basic and acidic residues" evidence="2">
    <location>
        <begin position="706"/>
        <end position="716"/>
    </location>
</feature>
<dbReference type="STRING" id="299467.A0A443SD69"/>
<keyword evidence="4" id="KW-0067">ATP-binding</keyword>
<dbReference type="PANTHER" id="PTHR45766">
    <property type="entry name" value="DNA ANNEALING HELICASE AND ENDONUCLEASE ZRANB3 FAMILY MEMBER"/>
    <property type="match status" value="1"/>
</dbReference>
<dbReference type="OrthoDB" id="605656at2759"/>
<feature type="domain" description="Helicase ATP-binding" evidence="3">
    <location>
        <begin position="137"/>
        <end position="295"/>
    </location>
</feature>
<gene>
    <name evidence="4" type="ORF">B4U80_13073</name>
</gene>
<keyword evidence="1" id="KW-0378">Hydrolase</keyword>
<evidence type="ECO:0000313" key="4">
    <source>
        <dbReference type="EMBL" id="RWS25467.1"/>
    </source>
</evidence>
<dbReference type="GO" id="GO:0005524">
    <property type="term" value="F:ATP binding"/>
    <property type="evidence" value="ECO:0007669"/>
    <property type="project" value="InterPro"/>
</dbReference>
<dbReference type="VEuPathDB" id="VectorBase:LDEU006573"/>
<evidence type="ECO:0000313" key="5">
    <source>
        <dbReference type="Proteomes" id="UP000288716"/>
    </source>
</evidence>
<dbReference type="SUPFAM" id="SSF52540">
    <property type="entry name" value="P-loop containing nucleoside triphosphate hydrolases"/>
    <property type="match status" value="2"/>
</dbReference>
<dbReference type="PANTHER" id="PTHR45766:SF6">
    <property type="entry name" value="SWI_SNF-RELATED MATRIX-ASSOCIATED ACTIN-DEPENDENT REGULATOR OF CHROMATIN SUBFAMILY A-LIKE PROTEIN 1"/>
    <property type="match status" value="1"/>
</dbReference>
<feature type="region of interest" description="Disordered" evidence="2">
    <location>
        <begin position="592"/>
        <end position="651"/>
    </location>
</feature>
<dbReference type="InterPro" id="IPR000330">
    <property type="entry name" value="SNF2_N"/>
</dbReference>
<proteinExistence type="predicted"/>
<dbReference type="Proteomes" id="UP000288716">
    <property type="component" value="Unassembled WGS sequence"/>
</dbReference>
<reference evidence="4 5" key="1">
    <citation type="journal article" date="2018" name="Gigascience">
        <title>Genomes of trombidid mites reveal novel predicted allergens and laterally-transferred genes associated with secondary metabolism.</title>
        <authorList>
            <person name="Dong X."/>
            <person name="Chaisiri K."/>
            <person name="Xia D."/>
            <person name="Armstrong S.D."/>
            <person name="Fang Y."/>
            <person name="Donnelly M.J."/>
            <person name="Kadowaki T."/>
            <person name="McGarry J.W."/>
            <person name="Darby A.C."/>
            <person name="Makepeace B.L."/>
        </authorList>
    </citation>
    <scope>NUCLEOTIDE SEQUENCE [LARGE SCALE GENOMIC DNA]</scope>
    <source>
        <strain evidence="4">UoL-UT</strain>
    </source>
</reference>
<sequence>MSGQPSSRRLQVKVRLKRNGYEFEVELSERHEELMRTLRSIDPSMDSISRTLDNTLSFNLKKFEVFNKTIDSLRGRYVFTLKKVWPTAVVPMQHFFTENQIFSEFEENVEIVKNYLDIDETLVERGKIEPHHIKGILFCKTREGNCILADEVGVGKRLQALIVSKLFVGSWPLLIVCPNVKTHLWLQDFEHLFPEYSHLTTLIVNSETNCEEISSDIAIVIIGFNQLEEYECVLQENNYEMVIIDEICMIATNSSRFKCLESVVKESKRTLLLTSSPLYRETFELLPYFQLILPSVFNQDFIRKAILRYTIADINDSNLVQHKAEYKRLLHSTLMLRRIRSEVMSKDKKLRRFIPLVLTVNSAEVKELDIIYAKLENCISTNSDDLKEIVLSWFEICSKLKSTLIQEYLEIFVDIKYHKVVCYVVIDKIGDEIVSFMRKKNTRCIQIKKSTSTEDRIKVCEEFQKDTFEGFAVMNLDIANTRGVKLSSADTVIFCELHSDVYLMLAAENMIACDKQVEGIPVFDYLALCEQTDCRAIDSILCPLLNSVFKKEIPHLITELQDSMQTKMIKAMRESKFLNDLVRFGKGTNTEAEQSNKLKNGKEFTRQNSSVIKEKHKQVQKINNSKSDVEKRKLHEHKKRDDAVCSDESDSESYSEAERIIKYTHKKVCEDEDELWKDECYDPEFKGTESTSDAKSSSDSVDELWGDEKTDPDYGSKNKTGHKRKRRIIAVNKDTTSGSESDSSSSELSAGADNVDGCRRSRRIKKHDGEQKNGSKFEELRKKRKKLNGNDKQKSNECDSSDSESNESDNSKSSSSSSSSSPAESPKKMNKRGLKILAKSFVR</sequence>
<dbReference type="GO" id="GO:0031297">
    <property type="term" value="P:replication fork processing"/>
    <property type="evidence" value="ECO:0007669"/>
    <property type="project" value="TreeGrafter"/>
</dbReference>
<dbReference type="InterPro" id="IPR027417">
    <property type="entry name" value="P-loop_NTPase"/>
</dbReference>
<name>A0A443SD69_9ACAR</name>
<accession>A0A443SD69</accession>
<organism evidence="4 5">
    <name type="scientific">Leptotrombidium deliense</name>
    <dbReference type="NCBI Taxonomy" id="299467"/>
    <lineage>
        <taxon>Eukaryota</taxon>
        <taxon>Metazoa</taxon>
        <taxon>Ecdysozoa</taxon>
        <taxon>Arthropoda</taxon>
        <taxon>Chelicerata</taxon>
        <taxon>Arachnida</taxon>
        <taxon>Acari</taxon>
        <taxon>Acariformes</taxon>
        <taxon>Trombidiformes</taxon>
        <taxon>Prostigmata</taxon>
        <taxon>Anystina</taxon>
        <taxon>Parasitengona</taxon>
        <taxon>Trombiculoidea</taxon>
        <taxon>Trombiculidae</taxon>
        <taxon>Leptotrombidium</taxon>
    </lineage>
</organism>
<dbReference type="GO" id="GO:0016787">
    <property type="term" value="F:hydrolase activity"/>
    <property type="evidence" value="ECO:0007669"/>
    <property type="project" value="UniProtKB-KW"/>
</dbReference>
<dbReference type="Gene3D" id="3.40.50.300">
    <property type="entry name" value="P-loop containing nucleotide triphosphate hydrolases"/>
    <property type="match status" value="1"/>
</dbReference>
<dbReference type="InterPro" id="IPR014001">
    <property type="entry name" value="Helicase_ATP-bd"/>
</dbReference>
<feature type="compositionally biased region" description="Basic and acidic residues" evidence="2">
    <location>
        <begin position="627"/>
        <end position="643"/>
    </location>
</feature>
<keyword evidence="4" id="KW-0547">Nucleotide-binding</keyword>
<keyword evidence="4" id="KW-0255">Endonuclease</keyword>
<feature type="compositionally biased region" description="Low complexity" evidence="2">
    <location>
        <begin position="811"/>
        <end position="821"/>
    </location>
</feature>
<dbReference type="InterPro" id="IPR038718">
    <property type="entry name" value="SNF2-like_sf"/>
</dbReference>
<feature type="compositionally biased region" description="Basic and acidic residues" evidence="2">
    <location>
        <begin position="594"/>
        <end position="605"/>
    </location>
</feature>
<protein>
    <submittedName>
        <fullName evidence="4">DNA annealing helicase and endonuclease ZRANB3-like isoform X4</fullName>
    </submittedName>
</protein>
<comment type="caution">
    <text evidence="4">The sequence shown here is derived from an EMBL/GenBank/DDBJ whole genome shotgun (WGS) entry which is preliminary data.</text>
</comment>
<evidence type="ECO:0000256" key="2">
    <source>
        <dbReference type="SAM" id="MobiDB-lite"/>
    </source>
</evidence>
<feature type="compositionally biased region" description="Low complexity" evidence="2">
    <location>
        <begin position="690"/>
        <end position="699"/>
    </location>
</feature>